<dbReference type="AlphaFoldDB" id="A0A202E3R8"/>
<evidence type="ECO:0000313" key="3">
    <source>
        <dbReference type="EMBL" id="OVE82935.1"/>
    </source>
</evidence>
<feature type="transmembrane region" description="Helical" evidence="2">
    <location>
        <begin position="22"/>
        <end position="39"/>
    </location>
</feature>
<feature type="region of interest" description="Disordered" evidence="1">
    <location>
        <begin position="342"/>
        <end position="363"/>
    </location>
</feature>
<evidence type="ECO:0000256" key="2">
    <source>
        <dbReference type="SAM" id="Phobius"/>
    </source>
</evidence>
<keyword evidence="4" id="KW-1185">Reference proteome</keyword>
<protein>
    <submittedName>
        <fullName evidence="3">Uncharacterized protein</fullName>
    </submittedName>
</protein>
<keyword evidence="2" id="KW-1133">Transmembrane helix</keyword>
<comment type="caution">
    <text evidence="3">The sequence shown here is derived from an EMBL/GenBank/DDBJ whole genome shotgun (WGS) entry which is preliminary data.</text>
</comment>
<accession>A0A202E3R8</accession>
<keyword evidence="2" id="KW-0812">Transmembrane</keyword>
<organism evidence="3 4">
    <name type="scientific">Natronolimnobius baerhuensis</name>
    <dbReference type="NCBI Taxonomy" id="253108"/>
    <lineage>
        <taxon>Archaea</taxon>
        <taxon>Methanobacteriati</taxon>
        <taxon>Methanobacteriota</taxon>
        <taxon>Stenosarchaea group</taxon>
        <taxon>Halobacteria</taxon>
        <taxon>Halobacteriales</taxon>
        <taxon>Natrialbaceae</taxon>
        <taxon>Natronolimnobius</taxon>
    </lineage>
</organism>
<keyword evidence="2" id="KW-0472">Membrane</keyword>
<proteinExistence type="predicted"/>
<dbReference type="EMBL" id="MWPH01000005">
    <property type="protein sequence ID" value="OVE82935.1"/>
    <property type="molecule type" value="Genomic_DNA"/>
</dbReference>
<gene>
    <name evidence="3" type="ORF">B2G88_18260</name>
</gene>
<sequence length="363" mass="40673">MWDVGYQLIEPIFDWLLRWSEVIGALGSVLLSALLVYFYRQMRNVQKTQAEIQGNQTELIETQTEISRANHEPLISVSSISFKLGDRITLEIENEGNGIARNLALVSQIETKNEYYDIQPTVTPLTESSNSLLSLGSNLAANDSGEFDSSVVIGLESDYFTDTLSRFTTATAKLNYTGTQSAIVHLFVRYENILGDTRREPIEPAPVWITRPLSIESAFSQAMDPIAENLPFTASTLIDSRHIGTQHDPGDSEGFHIDFQTRDMIIEQALSLDIKTPKEVEGKIKRDQGTTGSLESVATIKEESDRTVEFSGNDYDRLDHGELVHIFASKNEEDWQIDLIGAGDRQPEDQPHIAGIQRKHMIK</sequence>
<reference evidence="3 4" key="1">
    <citation type="submission" date="2017-02" db="EMBL/GenBank/DDBJ databases">
        <title>Natronthermophilus aegyptiacus gen. nov.,sp. nov., an aerobic, extremely halophilic alkalithermophilic archaeon isolated from the athalassohaline Wadi An Natrun, Egypt.</title>
        <authorList>
            <person name="Zhao B."/>
        </authorList>
    </citation>
    <scope>NUCLEOTIDE SEQUENCE [LARGE SCALE GENOMIC DNA]</scope>
    <source>
        <strain evidence="3 4">CGMCC 1.3597</strain>
    </source>
</reference>
<dbReference type="RefSeq" id="WP_087715601.1">
    <property type="nucleotide sequence ID" value="NZ_MWPH01000005.1"/>
</dbReference>
<evidence type="ECO:0000313" key="4">
    <source>
        <dbReference type="Proteomes" id="UP000196084"/>
    </source>
</evidence>
<evidence type="ECO:0000256" key="1">
    <source>
        <dbReference type="SAM" id="MobiDB-lite"/>
    </source>
</evidence>
<name>A0A202E3R8_9EURY</name>
<dbReference type="Proteomes" id="UP000196084">
    <property type="component" value="Unassembled WGS sequence"/>
</dbReference>